<name>A0AC34QYX1_9BILA</name>
<sequence>MDNNASRHLLSASRIKLNRQNEKLIRHKLFLLSCDKLAALRQCSNGNALRRNLAILGVCRKTKALEYYPMNECISLLNERDTNTVVGPLFARRSSHHRIAPVATHPTMISPAHDSFAFVPPIDDFVPQDRTDSDMEIDFGMSDEAVVPTGDDMEIEMDFRHAFENEKKTEKNWFDSSSVFEYTVRDSGKFFDDEMDGIEQGADALEMLEEDGSSMARKPKSRSLKTIEKDFSPMSQSAPIPIPRPPKKPDQIILDTLVPLRGFFQFR</sequence>
<evidence type="ECO:0000313" key="1">
    <source>
        <dbReference type="Proteomes" id="UP000887576"/>
    </source>
</evidence>
<reference evidence="2" key="1">
    <citation type="submission" date="2022-11" db="UniProtKB">
        <authorList>
            <consortium name="WormBaseParasite"/>
        </authorList>
    </citation>
    <scope>IDENTIFICATION</scope>
</reference>
<proteinExistence type="predicted"/>
<dbReference type="Proteomes" id="UP000887576">
    <property type="component" value="Unplaced"/>
</dbReference>
<dbReference type="WBParaSite" id="JU765_v2.g20650.t1">
    <property type="protein sequence ID" value="JU765_v2.g20650.t1"/>
    <property type="gene ID" value="JU765_v2.g20650"/>
</dbReference>
<organism evidence="1 2">
    <name type="scientific">Panagrolaimus sp. JU765</name>
    <dbReference type="NCBI Taxonomy" id="591449"/>
    <lineage>
        <taxon>Eukaryota</taxon>
        <taxon>Metazoa</taxon>
        <taxon>Ecdysozoa</taxon>
        <taxon>Nematoda</taxon>
        <taxon>Chromadorea</taxon>
        <taxon>Rhabditida</taxon>
        <taxon>Tylenchina</taxon>
        <taxon>Panagrolaimomorpha</taxon>
        <taxon>Panagrolaimoidea</taxon>
        <taxon>Panagrolaimidae</taxon>
        <taxon>Panagrolaimus</taxon>
    </lineage>
</organism>
<protein>
    <submittedName>
        <fullName evidence="2">Uncharacterized protein</fullName>
    </submittedName>
</protein>
<accession>A0AC34QYX1</accession>
<evidence type="ECO:0000313" key="2">
    <source>
        <dbReference type="WBParaSite" id="JU765_v2.g20650.t1"/>
    </source>
</evidence>